<dbReference type="PANTHER" id="PTHR23257:SF958">
    <property type="entry name" value="SERINE_THREONINE-PROTEIN KINASE WNK4"/>
    <property type="match status" value="1"/>
</dbReference>
<dbReference type="PROSITE" id="PS50011">
    <property type="entry name" value="PROTEIN_KINASE_DOM"/>
    <property type="match status" value="1"/>
</dbReference>
<evidence type="ECO:0000259" key="1">
    <source>
        <dbReference type="PROSITE" id="PS50011"/>
    </source>
</evidence>
<dbReference type="EMBL" id="CCKQ01005322">
    <property type="protein sequence ID" value="CDW76494.1"/>
    <property type="molecule type" value="Genomic_DNA"/>
</dbReference>
<dbReference type="GO" id="GO:0007165">
    <property type="term" value="P:signal transduction"/>
    <property type="evidence" value="ECO:0007669"/>
    <property type="project" value="TreeGrafter"/>
</dbReference>
<dbReference type="SMART" id="SM00220">
    <property type="entry name" value="S_TKc"/>
    <property type="match status" value="1"/>
</dbReference>
<dbReference type="AlphaFoldDB" id="A0A078A6Y4"/>
<dbReference type="InterPro" id="IPR000719">
    <property type="entry name" value="Prot_kinase_dom"/>
</dbReference>
<dbReference type="InterPro" id="IPR050167">
    <property type="entry name" value="Ser_Thr_protein_kinase"/>
</dbReference>
<keyword evidence="2" id="KW-0808">Transferase</keyword>
<dbReference type="PROSITE" id="PS00108">
    <property type="entry name" value="PROTEIN_KINASE_ST"/>
    <property type="match status" value="1"/>
</dbReference>
<gene>
    <name evidence="2" type="primary">Contig13492.g14396</name>
    <name evidence="2" type="ORF">STYLEM_5490</name>
</gene>
<organism evidence="2 3">
    <name type="scientific">Stylonychia lemnae</name>
    <name type="common">Ciliate</name>
    <dbReference type="NCBI Taxonomy" id="5949"/>
    <lineage>
        <taxon>Eukaryota</taxon>
        <taxon>Sar</taxon>
        <taxon>Alveolata</taxon>
        <taxon>Ciliophora</taxon>
        <taxon>Intramacronucleata</taxon>
        <taxon>Spirotrichea</taxon>
        <taxon>Stichotrichia</taxon>
        <taxon>Sporadotrichida</taxon>
        <taxon>Oxytrichidae</taxon>
        <taxon>Stylonychinae</taxon>
        <taxon>Stylonychia</taxon>
    </lineage>
</organism>
<dbReference type="OrthoDB" id="1046782at2759"/>
<dbReference type="GO" id="GO:0005524">
    <property type="term" value="F:ATP binding"/>
    <property type="evidence" value="ECO:0007669"/>
    <property type="project" value="InterPro"/>
</dbReference>
<dbReference type="InterPro" id="IPR011009">
    <property type="entry name" value="Kinase-like_dom_sf"/>
</dbReference>
<dbReference type="InterPro" id="IPR008271">
    <property type="entry name" value="Ser/Thr_kinase_AS"/>
</dbReference>
<keyword evidence="2" id="KW-0418">Kinase</keyword>
<name>A0A078A6Y4_STYLE</name>
<dbReference type="Proteomes" id="UP000039865">
    <property type="component" value="Unassembled WGS sequence"/>
</dbReference>
<evidence type="ECO:0000313" key="2">
    <source>
        <dbReference type="EMBL" id="CDW76494.1"/>
    </source>
</evidence>
<dbReference type="SUPFAM" id="SSF47391">
    <property type="entry name" value="Dimerization-anchoring domain of cAMP-dependent PK regulatory subunit"/>
    <property type="match status" value="1"/>
</dbReference>
<dbReference type="Pfam" id="PF00069">
    <property type="entry name" value="Pkinase"/>
    <property type="match status" value="1"/>
</dbReference>
<dbReference type="Pfam" id="PF05186">
    <property type="entry name" value="Dpy-30"/>
    <property type="match status" value="1"/>
</dbReference>
<protein>
    <submittedName>
        <fullName evidence="2">Serine threonine protein kinase-like protein</fullName>
    </submittedName>
</protein>
<dbReference type="SUPFAM" id="SSF56112">
    <property type="entry name" value="Protein kinase-like (PK-like)"/>
    <property type="match status" value="1"/>
</dbReference>
<sequence>MQLYLSQSGVDQLIKDALKEVALKKPSDPITFMAEYLQSKAHLFQPRHTINSQENQISQTAQIKNGNSNESQHFNLDQMTVKPQKERKSQTLKEIPKQDLERPFIEQETITVTLKPLAGVIGQQVQIEHLQEIVEAQEPEDDDEDFDEFEQTAKPGAVIFQGKSQYETLASKNSYMTTNIATNLNGLSQNSSMSEKKDYSQLYMMIQNNKILTLKDIIEQFKDDFNHNPEQLYELASFNQTITQVRYDSYCNDERILLAVALEQYLSIRSQKQYQKVIEIYEIARGGEAIVYRLEHQDIDEVVIKTNKIQDQQTNHQALQDAFVDFMRETLQLKLLQNENYIAEVREEIIEYDQSRNMISRYCVIVERAQRSLHDLLQIWKNPEKSEKYLEAYTPEKLAYFFFQSLSIINYLHSKNFYYGDMKPQNLLIFRDQRVKVGDLGISFKLDSKIKSGQKAYQLKGLSKAFASQSTMQAFIAGKLLSKDQLFEADKFSLIRTFQYCIEDVKKLKINQQSKYSQLPQQMLEDLIQSESISSVHQKYQNYFREEDEFIQILFQQMKNEFKKEAIEVVSKISRYSEIFETKVFKIIRSISEKSRSQVNQSQNYLTVDQIITNSSDEQSDLVNNIQFRQQLLDILESQKNLKDHLGYPILQNMEIIASIGPYLQMDSSQLNGIIGGNDFFEITDIELAQNYFQEQNTQAFDQYIKWIEYSVTDKNFIENIMKQFGSIMQDQEAGAQFFIRLVVRISIIELENEYDESVSYQDNFARIYPALSELNMTELEAKVLGYIGKCYIIEQQPEIGLQYLKEFEISKKIKLEKFFSDDNVETAEIYINLLIEAGMYDEAQSEADAYLIRLRDLFGDTSKQTLLFYGLLAQSMLLSIKDKNNRAGEFKQAQVFLHKFKHTSREAYIKYLKILKLHDSKTFRQELDSLSHYLHGHPILGAQEFRVILKHTHMKQTNHFISRPVIDLFYSLEKEEMNELLFWICNQNELFNLILRFMKTFTTKVNEKDGKEYLTLVHQDIHKDIKSYNQKHNLQLLGEEFTRVKLIYDKNLFY</sequence>
<dbReference type="Gene3D" id="1.10.510.10">
    <property type="entry name" value="Transferase(Phosphotransferase) domain 1"/>
    <property type="match status" value="1"/>
</dbReference>
<reference evidence="2 3" key="1">
    <citation type="submission" date="2014-06" db="EMBL/GenBank/DDBJ databases">
        <authorList>
            <person name="Swart Estienne"/>
        </authorList>
    </citation>
    <scope>NUCLEOTIDE SEQUENCE [LARGE SCALE GENOMIC DNA]</scope>
    <source>
        <strain evidence="2 3">130c</strain>
    </source>
</reference>
<dbReference type="InParanoid" id="A0A078A6Y4"/>
<accession>A0A078A6Y4</accession>
<dbReference type="PANTHER" id="PTHR23257">
    <property type="entry name" value="SERINE-THREONINE PROTEIN KINASE"/>
    <property type="match status" value="1"/>
</dbReference>
<proteinExistence type="predicted"/>
<dbReference type="GO" id="GO:0005737">
    <property type="term" value="C:cytoplasm"/>
    <property type="evidence" value="ECO:0007669"/>
    <property type="project" value="TreeGrafter"/>
</dbReference>
<evidence type="ECO:0000313" key="3">
    <source>
        <dbReference type="Proteomes" id="UP000039865"/>
    </source>
</evidence>
<dbReference type="Gene3D" id="1.20.890.10">
    <property type="entry name" value="cAMP-dependent protein kinase regulatory subunit, dimerization-anchoring domain"/>
    <property type="match status" value="1"/>
</dbReference>
<feature type="domain" description="Protein kinase" evidence="1">
    <location>
        <begin position="277"/>
        <end position="580"/>
    </location>
</feature>
<dbReference type="GO" id="GO:0004672">
    <property type="term" value="F:protein kinase activity"/>
    <property type="evidence" value="ECO:0007669"/>
    <property type="project" value="InterPro"/>
</dbReference>
<keyword evidence="3" id="KW-1185">Reference proteome</keyword>
<dbReference type="InterPro" id="IPR007858">
    <property type="entry name" value="Dpy-30_motif"/>
</dbReference>